<dbReference type="InParanoid" id="A0A0C3EEP8"/>
<evidence type="ECO:0000256" key="2">
    <source>
        <dbReference type="SAM" id="Phobius"/>
    </source>
</evidence>
<dbReference type="STRING" id="1036808.A0A0C3EEP8"/>
<dbReference type="OrthoDB" id="2278929at2759"/>
<keyword evidence="2" id="KW-0812">Transmembrane</keyword>
<keyword evidence="2" id="KW-1133">Transmembrane helix</keyword>
<sequence length="418" mass="45080">MSFSPAAPWPRRTPPPAQRSKRMAAPDAPFDLPSSLRRRQDGTTISDDSAVEAAKYDCQVFANNNNVTCFPPAGEEVYQHQWAAVVWNSRRPQLTQFNLVNLYLYNADTQEPLFSIINVTNPTGTAGQYNLPVNDSWFGTSGTSWQPGQNMSYPFFWIVTNQNGLDGSQTTNPTFFAVQTTYADSVVSTMLRSSSSVSSVSVQSTLSVHSTLSTASVASVSPNTISTPGSIQQPQSDSVFPHWAIAVIVVLGFLAIVAGGVLAWLILRRLRRRERQSNRGSMGSASPMMADAHNQHSPKLPLLVGAAPGGTTGRPSSDHRAPSVVSPDGVSEVSRAHSAGDSVPFFSGADAAIMADAFRKALRKPDFAGSPVEENEDRKDDVINRELAEEGRDIRSVGSSRGVRVETLSDTGDQAQNH</sequence>
<protein>
    <submittedName>
        <fullName evidence="3">Uncharacterized protein</fullName>
    </submittedName>
</protein>
<accession>A0A0C3EEP8</accession>
<dbReference type="EMBL" id="KN822015">
    <property type="protein sequence ID" value="KIM66779.1"/>
    <property type="molecule type" value="Genomic_DNA"/>
</dbReference>
<gene>
    <name evidence="3" type="ORF">SCLCIDRAFT_14366</name>
</gene>
<evidence type="ECO:0000313" key="3">
    <source>
        <dbReference type="EMBL" id="KIM66779.1"/>
    </source>
</evidence>
<feature type="region of interest" description="Disordered" evidence="1">
    <location>
        <begin position="1"/>
        <end position="44"/>
    </location>
</feature>
<feature type="compositionally biased region" description="Polar residues" evidence="1">
    <location>
        <begin position="408"/>
        <end position="418"/>
    </location>
</feature>
<keyword evidence="4" id="KW-1185">Reference proteome</keyword>
<proteinExistence type="predicted"/>
<name>A0A0C3EEP8_9AGAM</name>
<dbReference type="AlphaFoldDB" id="A0A0C3EEP8"/>
<reference evidence="3 4" key="1">
    <citation type="submission" date="2014-04" db="EMBL/GenBank/DDBJ databases">
        <authorList>
            <consortium name="DOE Joint Genome Institute"/>
            <person name="Kuo A."/>
            <person name="Kohler A."/>
            <person name="Nagy L.G."/>
            <person name="Floudas D."/>
            <person name="Copeland A."/>
            <person name="Barry K.W."/>
            <person name="Cichocki N."/>
            <person name="Veneault-Fourrey C."/>
            <person name="LaButti K."/>
            <person name="Lindquist E.A."/>
            <person name="Lipzen A."/>
            <person name="Lundell T."/>
            <person name="Morin E."/>
            <person name="Murat C."/>
            <person name="Sun H."/>
            <person name="Tunlid A."/>
            <person name="Henrissat B."/>
            <person name="Grigoriev I.V."/>
            <person name="Hibbett D.S."/>
            <person name="Martin F."/>
            <person name="Nordberg H.P."/>
            <person name="Cantor M.N."/>
            <person name="Hua S.X."/>
        </authorList>
    </citation>
    <scope>NUCLEOTIDE SEQUENCE [LARGE SCALE GENOMIC DNA]</scope>
    <source>
        <strain evidence="3 4">Foug A</strain>
    </source>
</reference>
<keyword evidence="2" id="KW-0472">Membrane</keyword>
<feature type="region of interest" description="Disordered" evidence="1">
    <location>
        <begin position="305"/>
        <end position="329"/>
    </location>
</feature>
<evidence type="ECO:0000256" key="1">
    <source>
        <dbReference type="SAM" id="MobiDB-lite"/>
    </source>
</evidence>
<reference evidence="4" key="2">
    <citation type="submission" date="2015-01" db="EMBL/GenBank/DDBJ databases">
        <title>Evolutionary Origins and Diversification of the Mycorrhizal Mutualists.</title>
        <authorList>
            <consortium name="DOE Joint Genome Institute"/>
            <consortium name="Mycorrhizal Genomics Consortium"/>
            <person name="Kohler A."/>
            <person name="Kuo A."/>
            <person name="Nagy L.G."/>
            <person name="Floudas D."/>
            <person name="Copeland A."/>
            <person name="Barry K.W."/>
            <person name="Cichocki N."/>
            <person name="Veneault-Fourrey C."/>
            <person name="LaButti K."/>
            <person name="Lindquist E.A."/>
            <person name="Lipzen A."/>
            <person name="Lundell T."/>
            <person name="Morin E."/>
            <person name="Murat C."/>
            <person name="Riley R."/>
            <person name="Ohm R."/>
            <person name="Sun H."/>
            <person name="Tunlid A."/>
            <person name="Henrissat B."/>
            <person name="Grigoriev I.V."/>
            <person name="Hibbett D.S."/>
            <person name="Martin F."/>
        </authorList>
    </citation>
    <scope>NUCLEOTIDE SEQUENCE [LARGE SCALE GENOMIC DNA]</scope>
    <source>
        <strain evidence="4">Foug A</strain>
    </source>
</reference>
<dbReference type="Proteomes" id="UP000053989">
    <property type="component" value="Unassembled WGS sequence"/>
</dbReference>
<feature type="region of interest" description="Disordered" evidence="1">
    <location>
        <begin position="367"/>
        <end position="418"/>
    </location>
</feature>
<feature type="compositionally biased region" description="Pro residues" evidence="1">
    <location>
        <begin position="7"/>
        <end position="17"/>
    </location>
</feature>
<dbReference type="HOGENOM" id="CLU_036920_0_0_1"/>
<organism evidence="3 4">
    <name type="scientific">Scleroderma citrinum Foug A</name>
    <dbReference type="NCBI Taxonomy" id="1036808"/>
    <lineage>
        <taxon>Eukaryota</taxon>
        <taxon>Fungi</taxon>
        <taxon>Dikarya</taxon>
        <taxon>Basidiomycota</taxon>
        <taxon>Agaricomycotina</taxon>
        <taxon>Agaricomycetes</taxon>
        <taxon>Agaricomycetidae</taxon>
        <taxon>Boletales</taxon>
        <taxon>Sclerodermatineae</taxon>
        <taxon>Sclerodermataceae</taxon>
        <taxon>Scleroderma</taxon>
    </lineage>
</organism>
<feature type="compositionally biased region" description="Basic and acidic residues" evidence="1">
    <location>
        <begin position="376"/>
        <end position="395"/>
    </location>
</feature>
<feature type="transmembrane region" description="Helical" evidence="2">
    <location>
        <begin position="243"/>
        <end position="267"/>
    </location>
</feature>
<evidence type="ECO:0000313" key="4">
    <source>
        <dbReference type="Proteomes" id="UP000053989"/>
    </source>
</evidence>